<accession>A0A0F7VI76</accession>
<proteinExistence type="inferred from homology"/>
<reference evidence="12" key="1">
    <citation type="journal article" date="2015" name="Genome Announc.">
        <title>Draft genome sequence of the fungus Penicillium brasilianum MG11.</title>
        <authorList>
            <person name="Horn F."/>
            <person name="Linde J."/>
            <person name="Mattern D.J."/>
            <person name="Walther G."/>
            <person name="Guthke R."/>
            <person name="Brakhage A.A."/>
            <person name="Valiante V."/>
        </authorList>
    </citation>
    <scope>NUCLEOTIDE SEQUENCE [LARGE SCALE GENOMIC DNA]</scope>
    <source>
        <strain evidence="12">MG11</strain>
    </source>
</reference>
<evidence type="ECO:0000256" key="3">
    <source>
        <dbReference type="ARBA" id="ARBA00010766"/>
    </source>
</evidence>
<evidence type="ECO:0000256" key="7">
    <source>
        <dbReference type="ARBA" id="ARBA00023128"/>
    </source>
</evidence>
<dbReference type="EMBL" id="CDHK01000004">
    <property type="protein sequence ID" value="CEO59935.1"/>
    <property type="molecule type" value="Genomic_DNA"/>
</dbReference>
<dbReference type="UniPathway" id="UPA00232"/>
<protein>
    <recommendedName>
        <fullName evidence="8">Ubiquinone biosynthesis protein</fullName>
    </recommendedName>
</protein>
<evidence type="ECO:0000313" key="11">
    <source>
        <dbReference type="EMBL" id="CEO59935.1"/>
    </source>
</evidence>
<organism evidence="11 12">
    <name type="scientific">Penicillium brasilianum</name>
    <dbReference type="NCBI Taxonomy" id="104259"/>
    <lineage>
        <taxon>Eukaryota</taxon>
        <taxon>Fungi</taxon>
        <taxon>Dikarya</taxon>
        <taxon>Ascomycota</taxon>
        <taxon>Pezizomycotina</taxon>
        <taxon>Eurotiomycetes</taxon>
        <taxon>Eurotiomycetidae</taxon>
        <taxon>Eurotiales</taxon>
        <taxon>Aspergillaceae</taxon>
        <taxon>Penicillium</taxon>
    </lineage>
</organism>
<feature type="domain" description="COQ9 C-terminal" evidence="10">
    <location>
        <begin position="192"/>
        <end position="257"/>
    </location>
</feature>
<dbReference type="Pfam" id="PF08511">
    <property type="entry name" value="COQ9"/>
    <property type="match status" value="1"/>
</dbReference>
<dbReference type="STRING" id="104259.A0A0F7VI76"/>
<sequence>MASLPRLPAPRRALSTIQSIRPMRPFHTVHHRPSTSPSLTNQPFKTTPPPPPPTTTPSIHIRAYHSPLHPRLPPHEYTNSQTAILTASLPHIPTHGFTTAALTRGAQDAGFLDVSVQLLPRGEFDLILFWLASRRGLLRGRVEDGSIFGAGEGLSVDEKVKLLVLERLRMNGEIREVWQDALAQMSLLGNIPLSLLELHALSNDILTLAGDAAVDATWYARRMALGAIYASAEVVMTRDPSPDLVETEAFVERRFADKEVLREKVEGVSSWVGFWGNTAVGVGRSWGLKI</sequence>
<evidence type="ECO:0000256" key="8">
    <source>
        <dbReference type="RuleBase" id="RU366063"/>
    </source>
</evidence>
<keyword evidence="6 8" id="KW-0446">Lipid-binding</keyword>
<evidence type="ECO:0000313" key="12">
    <source>
        <dbReference type="Proteomes" id="UP000042958"/>
    </source>
</evidence>
<feature type="compositionally biased region" description="Polar residues" evidence="9">
    <location>
        <begin position="34"/>
        <end position="45"/>
    </location>
</feature>
<dbReference type="FunFam" id="1.10.357.10:FF:000004">
    <property type="entry name" value="Ubiquinone biosynthesis protein COQ9, mitochondrial"/>
    <property type="match status" value="1"/>
</dbReference>
<keyword evidence="4 8" id="KW-0831">Ubiquinone biosynthesis</keyword>
<dbReference type="GO" id="GO:0006744">
    <property type="term" value="P:ubiquinone biosynthetic process"/>
    <property type="evidence" value="ECO:0007669"/>
    <property type="project" value="UniProtKB-UniRule"/>
</dbReference>
<comment type="function">
    <text evidence="8">Membrane-associated protein that warps the membrane surface to access and bind aromatic isoprenes with high specificity, including ubiquinone (CoQ) isoprene intermediates and presents them directly to Coq7, therefore facilitating the Coq7-mediated hydroxylase step. Participates in the biosynthesis of coenzyme Q, also named ubiquinone, an essential lipid-soluble electron transporter for aerobic cellular respiration.</text>
</comment>
<feature type="region of interest" description="Disordered" evidence="9">
    <location>
        <begin position="27"/>
        <end position="57"/>
    </location>
</feature>
<feature type="compositionally biased region" description="Pro residues" evidence="9">
    <location>
        <begin position="46"/>
        <end position="55"/>
    </location>
</feature>
<dbReference type="NCBIfam" id="TIGR02396">
    <property type="entry name" value="diverge_rpsU"/>
    <property type="match status" value="1"/>
</dbReference>
<dbReference type="AlphaFoldDB" id="A0A0F7VI76"/>
<evidence type="ECO:0000256" key="9">
    <source>
        <dbReference type="SAM" id="MobiDB-lite"/>
    </source>
</evidence>
<dbReference type="PANTHER" id="PTHR21427">
    <property type="entry name" value="UBIQUINONE BIOSYNTHESIS PROTEIN COQ9, MITOCHONDRIAL"/>
    <property type="match status" value="1"/>
</dbReference>
<evidence type="ECO:0000259" key="10">
    <source>
        <dbReference type="Pfam" id="PF08511"/>
    </source>
</evidence>
<evidence type="ECO:0000256" key="2">
    <source>
        <dbReference type="ARBA" id="ARBA00004749"/>
    </source>
</evidence>
<dbReference type="Gene3D" id="1.10.357.10">
    <property type="entry name" value="Tetracycline Repressor, domain 2"/>
    <property type="match status" value="1"/>
</dbReference>
<evidence type="ECO:0000256" key="5">
    <source>
        <dbReference type="ARBA" id="ARBA00022946"/>
    </source>
</evidence>
<dbReference type="GO" id="GO:0005743">
    <property type="term" value="C:mitochondrial inner membrane"/>
    <property type="evidence" value="ECO:0007669"/>
    <property type="project" value="TreeGrafter"/>
</dbReference>
<dbReference type="PANTHER" id="PTHR21427:SF19">
    <property type="entry name" value="UBIQUINONE BIOSYNTHESIS PROTEIN COQ9, MITOCHONDRIAL"/>
    <property type="match status" value="1"/>
</dbReference>
<name>A0A0F7VI76_PENBI</name>
<keyword evidence="5" id="KW-0809">Transit peptide</keyword>
<dbReference type="Proteomes" id="UP000042958">
    <property type="component" value="Unassembled WGS sequence"/>
</dbReference>
<comment type="similarity">
    <text evidence="3 8">Belongs to the COQ9 family.</text>
</comment>
<comment type="pathway">
    <text evidence="2 8">Cofactor biosynthesis; ubiquinone biosynthesis.</text>
</comment>
<keyword evidence="7 8" id="KW-0496">Mitochondrion</keyword>
<comment type="subcellular location">
    <subcellularLocation>
        <location evidence="1 8">Mitochondrion</location>
    </subcellularLocation>
</comment>
<evidence type="ECO:0000256" key="6">
    <source>
        <dbReference type="ARBA" id="ARBA00023121"/>
    </source>
</evidence>
<evidence type="ECO:0000256" key="4">
    <source>
        <dbReference type="ARBA" id="ARBA00022688"/>
    </source>
</evidence>
<dbReference type="GO" id="GO:0008289">
    <property type="term" value="F:lipid binding"/>
    <property type="evidence" value="ECO:0007669"/>
    <property type="project" value="UniProtKB-UniRule"/>
</dbReference>
<dbReference type="InterPro" id="IPR012762">
    <property type="entry name" value="Ubiq_biosynth_COQ9"/>
</dbReference>
<dbReference type="InterPro" id="IPR013718">
    <property type="entry name" value="COQ9_C"/>
</dbReference>
<dbReference type="OrthoDB" id="619536at2759"/>
<keyword evidence="12" id="KW-1185">Reference proteome</keyword>
<gene>
    <name evidence="11" type="ORF">PMG11_04583</name>
</gene>
<evidence type="ECO:0000256" key="1">
    <source>
        <dbReference type="ARBA" id="ARBA00004173"/>
    </source>
</evidence>